<organism evidence="2 3">
    <name type="scientific">Acetatifactor muris</name>
    <dbReference type="NCBI Taxonomy" id="879566"/>
    <lineage>
        <taxon>Bacteria</taxon>
        <taxon>Bacillati</taxon>
        <taxon>Bacillota</taxon>
        <taxon>Clostridia</taxon>
        <taxon>Lachnospirales</taxon>
        <taxon>Lachnospiraceae</taxon>
        <taxon>Acetatifactor</taxon>
    </lineage>
</organism>
<dbReference type="RefSeq" id="WP_242982468.1">
    <property type="nucleotide sequence ID" value="NZ_JANJZD010000015.1"/>
</dbReference>
<name>A0A2K4ZIS8_9FIRM</name>
<evidence type="ECO:0000256" key="1">
    <source>
        <dbReference type="SAM" id="MobiDB-lite"/>
    </source>
</evidence>
<gene>
    <name evidence="2" type="ORF">AMURIS_03106</name>
</gene>
<proteinExistence type="predicted"/>
<dbReference type="EMBL" id="OFSM01000015">
    <property type="protein sequence ID" value="SOY30379.1"/>
    <property type="molecule type" value="Genomic_DNA"/>
</dbReference>
<protein>
    <submittedName>
        <fullName evidence="2">Uncharacterized protein</fullName>
    </submittedName>
</protein>
<dbReference type="Proteomes" id="UP000236311">
    <property type="component" value="Unassembled WGS sequence"/>
</dbReference>
<feature type="compositionally biased region" description="Acidic residues" evidence="1">
    <location>
        <begin position="61"/>
        <end position="70"/>
    </location>
</feature>
<feature type="compositionally biased region" description="Basic and acidic residues" evidence="1">
    <location>
        <begin position="71"/>
        <end position="92"/>
    </location>
</feature>
<reference evidence="2 3" key="1">
    <citation type="submission" date="2018-01" db="EMBL/GenBank/DDBJ databases">
        <authorList>
            <person name="Gaut B.S."/>
            <person name="Morton B.R."/>
            <person name="Clegg M.T."/>
            <person name="Duvall M.R."/>
        </authorList>
    </citation>
    <scope>NUCLEOTIDE SEQUENCE [LARGE SCALE GENOMIC DNA]</scope>
    <source>
        <strain evidence="2">GP69</strain>
    </source>
</reference>
<dbReference type="AlphaFoldDB" id="A0A2K4ZIS8"/>
<evidence type="ECO:0000313" key="3">
    <source>
        <dbReference type="Proteomes" id="UP000236311"/>
    </source>
</evidence>
<sequence length="133" mass="15311">MQYQEYDLKAEQTIIEQEAQEIRVIPSCEDSYERLLEEHNLPVDGQADVENAADRQPGDETSPEGEEGEQPEARTDKSERTDRERRLRDGKQKAAQAKQLYLWGRNMVKCIPTSWTLCSIWNETGKGQALGLW</sequence>
<evidence type="ECO:0000313" key="2">
    <source>
        <dbReference type="EMBL" id="SOY30379.1"/>
    </source>
</evidence>
<keyword evidence="3" id="KW-1185">Reference proteome</keyword>
<accession>A0A2K4ZIS8</accession>
<feature type="region of interest" description="Disordered" evidence="1">
    <location>
        <begin position="36"/>
        <end position="95"/>
    </location>
</feature>